<evidence type="ECO:0000313" key="4">
    <source>
        <dbReference type="Proteomes" id="UP000663760"/>
    </source>
</evidence>
<dbReference type="GO" id="GO:0000725">
    <property type="term" value="P:recombinational repair"/>
    <property type="evidence" value="ECO:0007669"/>
    <property type="project" value="TreeGrafter"/>
</dbReference>
<dbReference type="SUPFAM" id="SSF52540">
    <property type="entry name" value="P-loop containing nucleoside triphosphate hydrolases"/>
    <property type="match status" value="1"/>
</dbReference>
<dbReference type="Pfam" id="PF25895">
    <property type="entry name" value="WHD_plant_disease"/>
    <property type="match status" value="1"/>
</dbReference>
<dbReference type="AlphaFoldDB" id="A0A7I8LCG2"/>
<accession>A0A7I8LCG2</accession>
<dbReference type="PANTHER" id="PTHR32472">
    <property type="entry name" value="DNA REPAIR PROTEIN RADA"/>
    <property type="match status" value="1"/>
</dbReference>
<dbReference type="EMBL" id="LR746277">
    <property type="protein sequence ID" value="CAA7407540.1"/>
    <property type="molecule type" value="Genomic_DNA"/>
</dbReference>
<evidence type="ECO:0000256" key="1">
    <source>
        <dbReference type="SAM" id="MobiDB-lite"/>
    </source>
</evidence>
<dbReference type="PROSITE" id="PS50104">
    <property type="entry name" value="TIR"/>
    <property type="match status" value="1"/>
</dbReference>
<keyword evidence="4" id="KW-1185">Reference proteome</keyword>
<dbReference type="InterPro" id="IPR000157">
    <property type="entry name" value="TIR_dom"/>
</dbReference>
<protein>
    <recommendedName>
        <fullName evidence="2">TIR domain-containing protein</fullName>
    </recommendedName>
</protein>
<dbReference type="InterPro" id="IPR058874">
    <property type="entry name" value="WHD_plant"/>
</dbReference>
<dbReference type="Gene3D" id="3.40.50.300">
    <property type="entry name" value="P-loop containing nucleotide triphosphate hydrolases"/>
    <property type="match status" value="1"/>
</dbReference>
<dbReference type="SUPFAM" id="SSF52200">
    <property type="entry name" value="Toll/Interleukin receptor TIR domain"/>
    <property type="match status" value="1"/>
</dbReference>
<dbReference type="OrthoDB" id="6161812at2759"/>
<feature type="compositionally biased region" description="Basic and acidic residues" evidence="1">
    <location>
        <begin position="265"/>
        <end position="282"/>
    </location>
</feature>
<dbReference type="PANTHER" id="PTHR32472:SF18">
    <property type="entry name" value="OS11G0576100 PROTEIN"/>
    <property type="match status" value="1"/>
</dbReference>
<organism evidence="3 4">
    <name type="scientific">Spirodela intermedia</name>
    <name type="common">Intermediate duckweed</name>
    <dbReference type="NCBI Taxonomy" id="51605"/>
    <lineage>
        <taxon>Eukaryota</taxon>
        <taxon>Viridiplantae</taxon>
        <taxon>Streptophyta</taxon>
        <taxon>Embryophyta</taxon>
        <taxon>Tracheophyta</taxon>
        <taxon>Spermatophyta</taxon>
        <taxon>Magnoliopsida</taxon>
        <taxon>Liliopsida</taxon>
        <taxon>Araceae</taxon>
        <taxon>Lemnoideae</taxon>
        <taxon>Spirodela</taxon>
    </lineage>
</organism>
<dbReference type="GO" id="GO:0007165">
    <property type="term" value="P:signal transduction"/>
    <property type="evidence" value="ECO:0007669"/>
    <property type="project" value="InterPro"/>
</dbReference>
<gene>
    <name evidence="3" type="ORF">SI8410_14018218</name>
</gene>
<reference evidence="3" key="1">
    <citation type="submission" date="2020-02" db="EMBL/GenBank/DDBJ databases">
        <authorList>
            <person name="Scholz U."/>
            <person name="Mascher M."/>
            <person name="Fiebig A."/>
        </authorList>
    </citation>
    <scope>NUCLEOTIDE SEQUENCE</scope>
</reference>
<dbReference type="Proteomes" id="UP000663760">
    <property type="component" value="Chromosome 14"/>
</dbReference>
<feature type="region of interest" description="Disordered" evidence="1">
    <location>
        <begin position="261"/>
        <end position="283"/>
    </location>
</feature>
<dbReference type="InterPro" id="IPR035897">
    <property type="entry name" value="Toll_tir_struct_dom_sf"/>
</dbReference>
<evidence type="ECO:0000313" key="3">
    <source>
        <dbReference type="EMBL" id="CAA7407540.1"/>
    </source>
</evidence>
<name>A0A7I8LCG2_SPIIN</name>
<sequence>MLQRESDVLINECDPPCLLSSVSAEVKSCDAYIGLCEDDPSLLRFVNWLQAELQLHGVICFISDRSSYRDAHAHCLAKDVMDSATLGIVLVTPKTFSSPYGMEELKVFLGRGNLVAILFGLSQEECLARDIIERRGDLWQNDGGFLWQSYGGLEQDWKETVNKLSTVEFRLFAQKNNWRDCILDSVALVGKRLGKSEITEKVRSWKESVVGVEYPFPRNESFVGREKELLELELALFGNIEGNEYLETRSRRSFTATFNGGRPSVDSKSKDRGRILAEKSNDDTEMEDTNADTIFFPSRGKKADDPSLKITSRCELSEKGIACISGESGIGKTELALEFAYRFAQRYKMVLWVGGEARYLCQNYLNLLSFLGIDNSILFEDNESTSLENLEEQSISRVRKELMRDIPYLLIIDNLESDKEWWYERNIIDILPPLGGATHVIISTRMPHVMNINPIRLLYLSAAEALGLMKGSIGDLPVEEISALRFLEEKVGRVPMGLAIVRAVLSEISISPTKLLDAIKHIPHRNLTWVDRQDPILMYNRGMVQLFDVCLALFDLFGEHGYLASRMVQACGWFSPSPIPIPLLAAAASTISRENDNHNYSWKRWLCAIPCVRISHNEQLEAKATEMLVRLRVARVSTRSGFIYFHDIIKLYMRKRGNFATARSMVHVIMQYGSPRYHSEHIWAASFLLFNFGSDPVVISLEVPELLDFIRKCVLPLAWDTYAVYFRFGAALELLYQAMKALEAAKVGQFLEEDSLEWVPRWRTSKGRPSKKSDPHLHKQLASVEATLLETFFKMMHRGPMKNT</sequence>
<proteinExistence type="predicted"/>
<dbReference type="InterPro" id="IPR027417">
    <property type="entry name" value="P-loop_NTPase"/>
</dbReference>
<evidence type="ECO:0000259" key="2">
    <source>
        <dbReference type="PROSITE" id="PS50104"/>
    </source>
</evidence>
<feature type="domain" description="TIR" evidence="2">
    <location>
        <begin position="27"/>
        <end position="164"/>
    </location>
</feature>